<protein>
    <submittedName>
        <fullName evidence="1">Uncharacterized protein</fullName>
    </submittedName>
</protein>
<evidence type="ECO:0000313" key="1">
    <source>
        <dbReference type="EMBL" id="SHF53180.1"/>
    </source>
</evidence>
<organism evidence="1 2">
    <name type="scientific">Bacteroides faecichinchillae</name>
    <dbReference type="NCBI Taxonomy" id="871325"/>
    <lineage>
        <taxon>Bacteria</taxon>
        <taxon>Pseudomonadati</taxon>
        <taxon>Bacteroidota</taxon>
        <taxon>Bacteroidia</taxon>
        <taxon>Bacteroidales</taxon>
        <taxon>Bacteroidaceae</taxon>
        <taxon>Bacteroides</taxon>
    </lineage>
</organism>
<proteinExistence type="predicted"/>
<dbReference type="EMBL" id="FQVD01000024">
    <property type="protein sequence ID" value="SHF53180.1"/>
    <property type="molecule type" value="Genomic_DNA"/>
</dbReference>
<dbReference type="STRING" id="871325.SAMN05444349_12410"/>
<evidence type="ECO:0000313" key="2">
    <source>
        <dbReference type="Proteomes" id="UP000184436"/>
    </source>
</evidence>
<dbReference type="OrthoDB" id="9870194at2"/>
<reference evidence="1 2" key="1">
    <citation type="submission" date="2016-11" db="EMBL/GenBank/DDBJ databases">
        <authorList>
            <person name="Jaros S."/>
            <person name="Januszkiewicz K."/>
            <person name="Wedrychowicz H."/>
        </authorList>
    </citation>
    <scope>NUCLEOTIDE SEQUENCE [LARGE SCALE GENOMIC DNA]</scope>
    <source>
        <strain evidence="1 2">DSM 26883</strain>
    </source>
</reference>
<sequence length="458" mass="50949">MVLASKTGEVRYNRKGDPGKVGPLVFPAGEYIDSETYTRTSLSAPVVLCEGEYYVLAIEGSVTGVNPKDDYATNGSNAHWIRMNKFQYAFIEVLMANFAKLGSAVFLEDYMISQKGTGYDGLPSTDYKDFNTESFAFGSGNWLVEKPSSITTEIVLISNEKEIKFTSGVDINKGEHLIAVRKNGSYGRQLRFSYTGNPGTCQFRYYYKENTYVVITAEGTNVPPCENGYIPNIKVFTQNDSEVKIVLKNEDIFTPHIAINWNTGEVKGYLGTFTGVNILKARIQQCLIENVFIQGSAKFVNIGTEERFLFSNFVVFDNDVTASPILKVPTTAVDGGFDLTLNAPVEFKLMNISSAVINVMFKNTSSNVSQCKAYSKFTWGGTFSAASSETFEFNMLSIPKGWLANLVFIPTSKGAGEYLGDWYLLDSNKYQLYYHLGAPSENYRYEMVPILPNAVQNK</sequence>
<name>A0A1M5CER8_9BACE</name>
<dbReference type="Proteomes" id="UP000184436">
    <property type="component" value="Unassembled WGS sequence"/>
</dbReference>
<accession>A0A1M5CER8</accession>
<dbReference type="RefSeq" id="WP_073350043.1">
    <property type="nucleotide sequence ID" value="NZ_FQVD01000024.1"/>
</dbReference>
<dbReference type="AlphaFoldDB" id="A0A1M5CER8"/>
<keyword evidence="2" id="KW-1185">Reference proteome</keyword>
<gene>
    <name evidence="1" type="ORF">SAMN05444349_12410</name>
</gene>